<feature type="chain" id="PRO_5043661673" description="Pollen Ole e 1 allergen and extensin family protein" evidence="1">
    <location>
        <begin position="23"/>
        <end position="167"/>
    </location>
</feature>
<dbReference type="EMBL" id="CAKMRJ010001112">
    <property type="protein sequence ID" value="CAH1420522.1"/>
    <property type="molecule type" value="Genomic_DNA"/>
</dbReference>
<dbReference type="Proteomes" id="UP001157418">
    <property type="component" value="Unassembled WGS sequence"/>
</dbReference>
<evidence type="ECO:0000256" key="1">
    <source>
        <dbReference type="SAM" id="SignalP"/>
    </source>
</evidence>
<keyword evidence="3" id="KW-1185">Reference proteome</keyword>
<reference evidence="2 3" key="1">
    <citation type="submission" date="2022-01" db="EMBL/GenBank/DDBJ databases">
        <authorList>
            <person name="Xiong W."/>
            <person name="Schranz E."/>
        </authorList>
    </citation>
    <scope>NUCLEOTIDE SEQUENCE [LARGE SCALE GENOMIC DNA]</scope>
</reference>
<evidence type="ECO:0000313" key="3">
    <source>
        <dbReference type="Proteomes" id="UP001157418"/>
    </source>
</evidence>
<dbReference type="Pfam" id="PF01190">
    <property type="entry name" value="Pollen_Ole_e_1"/>
    <property type="match status" value="1"/>
</dbReference>
<dbReference type="PANTHER" id="PTHR46995:SF4">
    <property type="entry name" value="POLLEN OLE E 1 ALLERGEN AND EXTENSIN FAMILY PROTEIN"/>
    <property type="match status" value="1"/>
</dbReference>
<protein>
    <recommendedName>
        <fullName evidence="4">Pollen Ole e 1 allergen and extensin family protein</fullName>
    </recommendedName>
</protein>
<accession>A0AAU9M1I8</accession>
<feature type="signal peptide" evidence="1">
    <location>
        <begin position="1"/>
        <end position="22"/>
    </location>
</feature>
<keyword evidence="1" id="KW-0732">Signal</keyword>
<name>A0AAU9M1I8_9ASTR</name>
<dbReference type="AlphaFoldDB" id="A0AAU9M1I8"/>
<dbReference type="PANTHER" id="PTHR46995">
    <property type="entry name" value="OS09G0508200 PROTEIN"/>
    <property type="match status" value="1"/>
</dbReference>
<evidence type="ECO:0008006" key="4">
    <source>
        <dbReference type="Google" id="ProtNLM"/>
    </source>
</evidence>
<gene>
    <name evidence="2" type="ORF">LVIROSA_LOCUS7978</name>
</gene>
<evidence type="ECO:0000313" key="2">
    <source>
        <dbReference type="EMBL" id="CAH1420522.1"/>
    </source>
</evidence>
<organism evidence="2 3">
    <name type="scientific">Lactuca virosa</name>
    <dbReference type="NCBI Taxonomy" id="75947"/>
    <lineage>
        <taxon>Eukaryota</taxon>
        <taxon>Viridiplantae</taxon>
        <taxon>Streptophyta</taxon>
        <taxon>Embryophyta</taxon>
        <taxon>Tracheophyta</taxon>
        <taxon>Spermatophyta</taxon>
        <taxon>Magnoliopsida</taxon>
        <taxon>eudicotyledons</taxon>
        <taxon>Gunneridae</taxon>
        <taxon>Pentapetalae</taxon>
        <taxon>asterids</taxon>
        <taxon>campanulids</taxon>
        <taxon>Asterales</taxon>
        <taxon>Asteraceae</taxon>
        <taxon>Cichorioideae</taxon>
        <taxon>Cichorieae</taxon>
        <taxon>Lactucinae</taxon>
        <taxon>Lactuca</taxon>
    </lineage>
</organism>
<proteinExistence type="predicted"/>
<comment type="caution">
    <text evidence="2">The sequence shown here is derived from an EMBL/GenBank/DDBJ whole genome shotgun (WGS) entry which is preliminary data.</text>
</comment>
<sequence>MEPRTVIFILLVTTSMFMQLEGSRHSIPHISVMGMVYCDACSNNSFNNNHSYFLSGAEVRIDCKFNAVSPRTAEQISVSVNKTTNRYGVYRLDIPSVDGIYCARESAVMNTCRASLIASSSPQCNVPGFITTSDEFSLKSLHANLCIYSMFALSFRPFKKDLTICGN</sequence>